<comment type="caution">
    <text evidence="1">The sequence shown here is derived from an EMBL/GenBank/DDBJ whole genome shotgun (WGS) entry which is preliminary data.</text>
</comment>
<evidence type="ECO:0000313" key="1">
    <source>
        <dbReference type="EMBL" id="GAI59336.1"/>
    </source>
</evidence>
<protein>
    <recommendedName>
        <fullName evidence="2">Transposase</fullName>
    </recommendedName>
</protein>
<dbReference type="AlphaFoldDB" id="X1QWZ7"/>
<proteinExistence type="predicted"/>
<reference evidence="1" key="1">
    <citation type="journal article" date="2014" name="Front. Microbiol.">
        <title>High frequency of phylogenetically diverse reductive dehalogenase-homologous genes in deep subseafloor sedimentary metagenomes.</title>
        <authorList>
            <person name="Kawai M."/>
            <person name="Futagami T."/>
            <person name="Toyoda A."/>
            <person name="Takaki Y."/>
            <person name="Nishi S."/>
            <person name="Hori S."/>
            <person name="Arai W."/>
            <person name="Tsubouchi T."/>
            <person name="Morono Y."/>
            <person name="Uchiyama I."/>
            <person name="Ito T."/>
            <person name="Fujiyama A."/>
            <person name="Inagaki F."/>
            <person name="Takami H."/>
        </authorList>
    </citation>
    <scope>NUCLEOTIDE SEQUENCE</scope>
    <source>
        <strain evidence="1">Expedition CK06-06</strain>
    </source>
</reference>
<gene>
    <name evidence="1" type="ORF">S12H4_07299</name>
</gene>
<evidence type="ECO:0008006" key="2">
    <source>
        <dbReference type="Google" id="ProtNLM"/>
    </source>
</evidence>
<dbReference type="EMBL" id="BARW01002673">
    <property type="protein sequence ID" value="GAI59336.1"/>
    <property type="molecule type" value="Genomic_DNA"/>
</dbReference>
<accession>X1QWZ7</accession>
<sequence length="53" mass="6231">MSIVRSTAIAFMRKAFRTGQSVSAFREDMRRKGLSYRWTTMLSDWRSVNQLEA</sequence>
<name>X1QWZ7_9ZZZZ</name>
<organism evidence="1">
    <name type="scientific">marine sediment metagenome</name>
    <dbReference type="NCBI Taxonomy" id="412755"/>
    <lineage>
        <taxon>unclassified sequences</taxon>
        <taxon>metagenomes</taxon>
        <taxon>ecological metagenomes</taxon>
    </lineage>
</organism>
<feature type="non-terminal residue" evidence="1">
    <location>
        <position position="53"/>
    </location>
</feature>